<accession>A0A076F002</accession>
<dbReference type="InterPro" id="IPR009081">
    <property type="entry name" value="PP-bd_ACP"/>
</dbReference>
<dbReference type="PROSITE" id="PS50075">
    <property type="entry name" value="CARRIER"/>
    <property type="match status" value="1"/>
</dbReference>
<name>A0A076F002_RHOOP</name>
<evidence type="ECO:0000313" key="3">
    <source>
        <dbReference type="Proteomes" id="UP000028488"/>
    </source>
</evidence>
<gene>
    <name evidence="2" type="ORF">EP51_31810</name>
</gene>
<dbReference type="Proteomes" id="UP000028488">
    <property type="component" value="Chromosome"/>
</dbReference>
<dbReference type="SUPFAM" id="SSF47336">
    <property type="entry name" value="ACP-like"/>
    <property type="match status" value="1"/>
</dbReference>
<feature type="domain" description="Carrier" evidence="1">
    <location>
        <begin position="10"/>
        <end position="87"/>
    </location>
</feature>
<reference evidence="2 3" key="1">
    <citation type="submission" date="2014-07" db="EMBL/GenBank/DDBJ databases">
        <title>Genome Sequence of Rhodococcus opacus Strain R7, a Biodegrader of Mono- and Polycyclic Aromatic Hydrocarbons.</title>
        <authorList>
            <person name="Di Gennaro P."/>
            <person name="Zampolli J."/>
            <person name="Presti I."/>
            <person name="Cappelletti M."/>
            <person name="D'Ursi P."/>
            <person name="Orro A."/>
            <person name="Mezzelani A."/>
            <person name="Milanesi L."/>
        </authorList>
    </citation>
    <scope>NUCLEOTIDE SEQUENCE [LARGE SCALE GENOMIC DNA]</scope>
    <source>
        <strain evidence="2 3">R7</strain>
    </source>
</reference>
<dbReference type="eggNOG" id="COG0236">
    <property type="taxonomic scope" value="Bacteria"/>
</dbReference>
<protein>
    <recommendedName>
        <fullName evidence="1">Carrier domain-containing protein</fullName>
    </recommendedName>
</protein>
<evidence type="ECO:0000313" key="2">
    <source>
        <dbReference type="EMBL" id="AII08969.1"/>
    </source>
</evidence>
<evidence type="ECO:0000259" key="1">
    <source>
        <dbReference type="PROSITE" id="PS50075"/>
    </source>
</evidence>
<dbReference type="Gene3D" id="1.10.1200.10">
    <property type="entry name" value="ACP-like"/>
    <property type="match status" value="1"/>
</dbReference>
<organism evidence="2 3">
    <name type="scientific">Rhodococcus opacus</name>
    <name type="common">Nocardia opaca</name>
    <dbReference type="NCBI Taxonomy" id="37919"/>
    <lineage>
        <taxon>Bacteria</taxon>
        <taxon>Bacillati</taxon>
        <taxon>Actinomycetota</taxon>
        <taxon>Actinomycetes</taxon>
        <taxon>Mycobacteriales</taxon>
        <taxon>Nocardiaceae</taxon>
        <taxon>Rhodococcus</taxon>
    </lineage>
</organism>
<proteinExistence type="predicted"/>
<dbReference type="AlphaFoldDB" id="A0A076F002"/>
<dbReference type="EMBL" id="CP008947">
    <property type="protein sequence ID" value="AII08969.1"/>
    <property type="molecule type" value="Genomic_DNA"/>
</dbReference>
<dbReference type="InterPro" id="IPR036736">
    <property type="entry name" value="ACP-like_sf"/>
</dbReference>
<sequence length="99" mass="10909">MDTANAPVPGSHDELVEQLRKYLSSITSTELGPDDDYFTLGLVSSLRALEIVTYIEGSHDVVVEVEDLDLDNFRTATRVAGFIRRKRGEQLRATDGASP</sequence>
<dbReference type="RefSeq" id="WP_037230727.1">
    <property type="nucleotide sequence ID" value="NZ_CP008947.1"/>
</dbReference>
<dbReference type="Pfam" id="PF00550">
    <property type="entry name" value="PP-binding"/>
    <property type="match status" value="1"/>
</dbReference>